<evidence type="ECO:0000256" key="6">
    <source>
        <dbReference type="SAM" id="Phobius"/>
    </source>
</evidence>
<accession>A0ABS3Z3I0</accession>
<dbReference type="Pfam" id="PF06271">
    <property type="entry name" value="RDD"/>
    <property type="match status" value="1"/>
</dbReference>
<evidence type="ECO:0000256" key="4">
    <source>
        <dbReference type="ARBA" id="ARBA00022989"/>
    </source>
</evidence>
<name>A0ABS3Z3I0_9BACT</name>
<comment type="caution">
    <text evidence="8">The sequence shown here is derived from an EMBL/GenBank/DDBJ whole genome shotgun (WGS) entry which is preliminary data.</text>
</comment>
<evidence type="ECO:0000259" key="7">
    <source>
        <dbReference type="Pfam" id="PF06271"/>
    </source>
</evidence>
<feature type="transmembrane region" description="Helical" evidence="6">
    <location>
        <begin position="45"/>
        <end position="67"/>
    </location>
</feature>
<comment type="subcellular location">
    <subcellularLocation>
        <location evidence="1">Cell membrane</location>
        <topology evidence="1">Multi-pass membrane protein</topology>
    </subcellularLocation>
</comment>
<evidence type="ECO:0000256" key="2">
    <source>
        <dbReference type="ARBA" id="ARBA00022475"/>
    </source>
</evidence>
<keyword evidence="5 6" id="KW-0472">Membrane</keyword>
<evidence type="ECO:0000313" key="8">
    <source>
        <dbReference type="EMBL" id="MBO9203951.1"/>
    </source>
</evidence>
<dbReference type="RefSeq" id="WP_209142047.1">
    <property type="nucleotide sequence ID" value="NZ_JAGHKO010000011.1"/>
</dbReference>
<gene>
    <name evidence="8" type="ORF">J7I42_26940</name>
</gene>
<protein>
    <submittedName>
        <fullName evidence="8">RDD family protein</fullName>
    </submittedName>
</protein>
<feature type="domain" description="RDD" evidence="7">
    <location>
        <begin position="5"/>
        <end position="121"/>
    </location>
</feature>
<dbReference type="PANTHER" id="PTHR36115:SF4">
    <property type="entry name" value="MEMBRANE PROTEIN"/>
    <property type="match status" value="1"/>
</dbReference>
<keyword evidence="3 6" id="KW-0812">Transmembrane</keyword>
<evidence type="ECO:0000313" key="9">
    <source>
        <dbReference type="Proteomes" id="UP000677244"/>
    </source>
</evidence>
<dbReference type="InterPro" id="IPR051791">
    <property type="entry name" value="Pra-immunoreactive"/>
</dbReference>
<organism evidence="8 9">
    <name type="scientific">Niastella soli</name>
    <dbReference type="NCBI Taxonomy" id="2821487"/>
    <lineage>
        <taxon>Bacteria</taxon>
        <taxon>Pseudomonadati</taxon>
        <taxon>Bacteroidota</taxon>
        <taxon>Chitinophagia</taxon>
        <taxon>Chitinophagales</taxon>
        <taxon>Chitinophagaceae</taxon>
        <taxon>Niastella</taxon>
    </lineage>
</organism>
<keyword evidence="9" id="KW-1185">Reference proteome</keyword>
<keyword evidence="4 6" id="KW-1133">Transmembrane helix</keyword>
<reference evidence="8 9" key="1">
    <citation type="submission" date="2021-03" db="EMBL/GenBank/DDBJ databases">
        <title>Assistant Professor.</title>
        <authorList>
            <person name="Huq M.A."/>
        </authorList>
    </citation>
    <scope>NUCLEOTIDE SEQUENCE [LARGE SCALE GENOMIC DNA]</scope>
    <source>
        <strain evidence="8 9">MAH-29</strain>
    </source>
</reference>
<dbReference type="PANTHER" id="PTHR36115">
    <property type="entry name" value="PROLINE-RICH ANTIGEN HOMOLOG-RELATED"/>
    <property type="match status" value="1"/>
</dbReference>
<proteinExistence type="predicted"/>
<dbReference type="Proteomes" id="UP000677244">
    <property type="component" value="Unassembled WGS sequence"/>
</dbReference>
<evidence type="ECO:0000256" key="3">
    <source>
        <dbReference type="ARBA" id="ARBA00022692"/>
    </source>
</evidence>
<evidence type="ECO:0000256" key="5">
    <source>
        <dbReference type="ARBA" id="ARBA00023136"/>
    </source>
</evidence>
<sequence>MNENYPLLKDRIQSTFIDFIFLIVLLGIGSAIMDKFENVPDWVPMTLFIGLFIVYEPLFTTLGCTMGNKIKGIRVRKHSDTNRKINFVDALIRYAIKCMLGWLSFVTIGSNPKRRAIHDLVVGSVMVKV</sequence>
<keyword evidence="2" id="KW-1003">Cell membrane</keyword>
<dbReference type="EMBL" id="JAGHKO010000011">
    <property type="protein sequence ID" value="MBO9203951.1"/>
    <property type="molecule type" value="Genomic_DNA"/>
</dbReference>
<feature type="transmembrane region" description="Helical" evidence="6">
    <location>
        <begin position="12"/>
        <end position="33"/>
    </location>
</feature>
<evidence type="ECO:0000256" key="1">
    <source>
        <dbReference type="ARBA" id="ARBA00004651"/>
    </source>
</evidence>
<dbReference type="InterPro" id="IPR010432">
    <property type="entry name" value="RDD"/>
</dbReference>